<sequence length="55" mass="5860">MEATPNSLPFFGMRLPKKIISANEIAGMMGIIHAFSKNQPDDNTVSVISVAAANI</sequence>
<evidence type="ECO:0000313" key="1">
    <source>
        <dbReference type="EMBL" id="CAB4560668.1"/>
    </source>
</evidence>
<accession>A0A6J6DGZ7</accession>
<name>A0A6J6DGZ7_9ZZZZ</name>
<dbReference type="AlphaFoldDB" id="A0A6J6DGZ7"/>
<proteinExistence type="predicted"/>
<dbReference type="EMBL" id="CAEZTI010000051">
    <property type="protein sequence ID" value="CAB4560668.1"/>
    <property type="molecule type" value="Genomic_DNA"/>
</dbReference>
<protein>
    <submittedName>
        <fullName evidence="1">Unannotated protein</fullName>
    </submittedName>
</protein>
<reference evidence="1" key="1">
    <citation type="submission" date="2020-05" db="EMBL/GenBank/DDBJ databases">
        <authorList>
            <person name="Chiriac C."/>
            <person name="Salcher M."/>
            <person name="Ghai R."/>
            <person name="Kavagutti S V."/>
        </authorList>
    </citation>
    <scope>NUCLEOTIDE SEQUENCE</scope>
</reference>
<gene>
    <name evidence="1" type="ORF">UFOPK1619_00376</name>
</gene>
<organism evidence="1">
    <name type="scientific">freshwater metagenome</name>
    <dbReference type="NCBI Taxonomy" id="449393"/>
    <lineage>
        <taxon>unclassified sequences</taxon>
        <taxon>metagenomes</taxon>
        <taxon>ecological metagenomes</taxon>
    </lineage>
</organism>